<reference evidence="1 2" key="1">
    <citation type="submission" date="2015-02" db="EMBL/GenBank/DDBJ databases">
        <title>Single-cell genomics of uncultivated deep-branching MTB reveals a conserved set of magnetosome genes.</title>
        <authorList>
            <person name="Kolinko S."/>
            <person name="Richter M."/>
            <person name="Glockner F.O."/>
            <person name="Brachmann A."/>
            <person name="Schuler D."/>
        </authorList>
    </citation>
    <scope>NUCLEOTIDE SEQUENCE [LARGE SCALE GENOMIC DNA]</scope>
    <source>
        <strain evidence="1">TM-1</strain>
    </source>
</reference>
<dbReference type="AlphaFoldDB" id="A0A0F3GRN1"/>
<sequence length="74" mass="8367">MDTTTGSGSYDKIMKELLEKIEQPLIEQEKDVGLIRITPYGRHAHGLRVEGLSEGPVRGMQNSIEILLRRKFGE</sequence>
<feature type="non-terminal residue" evidence="1">
    <location>
        <position position="74"/>
    </location>
</feature>
<keyword evidence="2" id="KW-1185">Reference proteome</keyword>
<dbReference type="EMBL" id="LACI01001364">
    <property type="protein sequence ID" value="KJU84620.1"/>
    <property type="molecule type" value="Genomic_DNA"/>
</dbReference>
<gene>
    <name evidence="1" type="ORF">MBAV_003186</name>
</gene>
<name>A0A0F3GRN1_9BACT</name>
<protein>
    <submittedName>
        <fullName evidence="1">Uncharacterized protein</fullName>
    </submittedName>
</protein>
<organism evidence="1 2">
    <name type="scientific">Candidatus Magnetobacterium bavaricum</name>
    <dbReference type="NCBI Taxonomy" id="29290"/>
    <lineage>
        <taxon>Bacteria</taxon>
        <taxon>Pseudomonadati</taxon>
        <taxon>Nitrospirota</taxon>
        <taxon>Thermodesulfovibrionia</taxon>
        <taxon>Thermodesulfovibrionales</taxon>
        <taxon>Candidatus Magnetobacteriaceae</taxon>
        <taxon>Candidatus Magnetobacterium</taxon>
    </lineage>
</organism>
<evidence type="ECO:0000313" key="2">
    <source>
        <dbReference type="Proteomes" id="UP000033423"/>
    </source>
</evidence>
<proteinExistence type="predicted"/>
<dbReference type="Proteomes" id="UP000033423">
    <property type="component" value="Unassembled WGS sequence"/>
</dbReference>
<comment type="caution">
    <text evidence="1">The sequence shown here is derived from an EMBL/GenBank/DDBJ whole genome shotgun (WGS) entry which is preliminary data.</text>
</comment>
<accession>A0A0F3GRN1</accession>
<evidence type="ECO:0000313" key="1">
    <source>
        <dbReference type="EMBL" id="KJU84620.1"/>
    </source>
</evidence>